<accession>A0AAE1DTG5</accession>
<dbReference type="Proteomes" id="UP001283361">
    <property type="component" value="Unassembled WGS sequence"/>
</dbReference>
<reference evidence="1" key="1">
    <citation type="journal article" date="2023" name="G3 (Bethesda)">
        <title>A reference genome for the long-term kleptoplast-retaining sea slug Elysia crispata morphotype clarki.</title>
        <authorList>
            <person name="Eastman K.E."/>
            <person name="Pendleton A.L."/>
            <person name="Shaikh M.A."/>
            <person name="Suttiyut T."/>
            <person name="Ogas R."/>
            <person name="Tomko P."/>
            <person name="Gavelis G."/>
            <person name="Widhalm J.R."/>
            <person name="Wisecaver J.H."/>
        </authorList>
    </citation>
    <scope>NUCLEOTIDE SEQUENCE</scope>
    <source>
        <strain evidence="1">ECLA1</strain>
    </source>
</reference>
<comment type="caution">
    <text evidence="1">The sequence shown here is derived from an EMBL/GenBank/DDBJ whole genome shotgun (WGS) entry which is preliminary data.</text>
</comment>
<organism evidence="1 2">
    <name type="scientific">Elysia crispata</name>
    <name type="common">lettuce slug</name>
    <dbReference type="NCBI Taxonomy" id="231223"/>
    <lineage>
        <taxon>Eukaryota</taxon>
        <taxon>Metazoa</taxon>
        <taxon>Spiralia</taxon>
        <taxon>Lophotrochozoa</taxon>
        <taxon>Mollusca</taxon>
        <taxon>Gastropoda</taxon>
        <taxon>Heterobranchia</taxon>
        <taxon>Euthyneura</taxon>
        <taxon>Panpulmonata</taxon>
        <taxon>Sacoglossa</taxon>
        <taxon>Placobranchoidea</taxon>
        <taxon>Plakobranchidae</taxon>
        <taxon>Elysia</taxon>
    </lineage>
</organism>
<proteinExistence type="predicted"/>
<keyword evidence="2" id="KW-1185">Reference proteome</keyword>
<name>A0AAE1DTG5_9GAST</name>
<dbReference type="AlphaFoldDB" id="A0AAE1DTG5"/>
<evidence type="ECO:0000313" key="2">
    <source>
        <dbReference type="Proteomes" id="UP001283361"/>
    </source>
</evidence>
<dbReference type="EMBL" id="JAWDGP010002514">
    <property type="protein sequence ID" value="KAK3782324.1"/>
    <property type="molecule type" value="Genomic_DNA"/>
</dbReference>
<gene>
    <name evidence="1" type="ORF">RRG08_027872</name>
</gene>
<evidence type="ECO:0000313" key="1">
    <source>
        <dbReference type="EMBL" id="KAK3782324.1"/>
    </source>
</evidence>
<protein>
    <submittedName>
        <fullName evidence="1">Uncharacterized protein</fullName>
    </submittedName>
</protein>
<sequence>MTLLQGEQTVESTWHRISLEERYEV</sequence>